<reference evidence="1 2" key="1">
    <citation type="journal article" date="2018" name="Int. J. Syst. Evol. Microbiol.">
        <title>Zhouia spongiae sp. nov., isolated from a marine sponge.</title>
        <authorList>
            <person name="Zhuang L."/>
            <person name="Lin B."/>
            <person name="Qin F."/>
            <person name="Luo L."/>
        </authorList>
    </citation>
    <scope>NUCLEOTIDE SEQUENCE [LARGE SCALE GENOMIC DNA]</scope>
    <source>
        <strain evidence="1 2">HN-Y44</strain>
    </source>
</reference>
<evidence type="ECO:0000313" key="2">
    <source>
        <dbReference type="Proteomes" id="UP000829476"/>
    </source>
</evidence>
<dbReference type="InterPro" id="IPR047765">
    <property type="entry name" value="GHMP_GYDIA-like"/>
</dbReference>
<organism evidence="1 2">
    <name type="scientific">Zhouia spongiae</name>
    <dbReference type="NCBI Taxonomy" id="2202721"/>
    <lineage>
        <taxon>Bacteria</taxon>
        <taxon>Pseudomonadati</taxon>
        <taxon>Bacteroidota</taxon>
        <taxon>Flavobacteriia</taxon>
        <taxon>Flavobacteriales</taxon>
        <taxon>Flavobacteriaceae</taxon>
        <taxon>Zhouia</taxon>
    </lineage>
</organism>
<sequence length="301" mass="33914">MKEFHSNGKLLITGEYLVLDGALSFALPTRFGQVMTIEENNSGYIDWLSLDHCGNTWLSAEFDLSLTDEPTNDIEKSLIDLLKKAKTLNTSFLSGHSGFKVISKMDFPKDWGLGSSSTLINNMARWAGVDAFELSNKTFGGSGYDIACAQHDRPILYRLDAGKPHVKETTFHPPFTDRIYFIHLNQKQNSREGIKRYKSLQDGHKSKSIQEIEEITKRIIECDDIIEFNNLINIHETIISGVIEIQPVKEILFPDFKGSIKSLGAWGGDFIMATGNQDTPVYFKKKGYGTILSYDQMIKPC</sequence>
<protein>
    <submittedName>
        <fullName evidence="1">GYDIA family GHMP kinase</fullName>
    </submittedName>
</protein>
<dbReference type="Proteomes" id="UP000829476">
    <property type="component" value="Chromosome"/>
</dbReference>
<dbReference type="GO" id="GO:0016301">
    <property type="term" value="F:kinase activity"/>
    <property type="evidence" value="ECO:0007669"/>
    <property type="project" value="UniProtKB-KW"/>
</dbReference>
<dbReference type="InterPro" id="IPR020568">
    <property type="entry name" value="Ribosomal_Su5_D2-typ_SF"/>
</dbReference>
<dbReference type="Gene3D" id="3.30.230.10">
    <property type="match status" value="1"/>
</dbReference>
<dbReference type="SUPFAM" id="SSF54211">
    <property type="entry name" value="Ribosomal protein S5 domain 2-like"/>
    <property type="match status" value="1"/>
</dbReference>
<dbReference type="RefSeq" id="WP_242938521.1">
    <property type="nucleotide sequence ID" value="NZ_CP094326.1"/>
</dbReference>
<dbReference type="NCBIfam" id="NF040656">
    <property type="entry name" value="GHMP_GYDIA"/>
    <property type="match status" value="1"/>
</dbReference>
<gene>
    <name evidence="1" type="ORF">MQE36_07370</name>
</gene>
<dbReference type="InterPro" id="IPR014721">
    <property type="entry name" value="Ribsml_uS5_D2-typ_fold_subgr"/>
</dbReference>
<keyword evidence="1" id="KW-0808">Transferase</keyword>
<accession>A0ABY3YR61</accession>
<evidence type="ECO:0000313" key="1">
    <source>
        <dbReference type="EMBL" id="UNZ00154.1"/>
    </source>
</evidence>
<keyword evidence="1" id="KW-0418">Kinase</keyword>
<proteinExistence type="predicted"/>
<name>A0ABY3YR61_9FLAO</name>
<keyword evidence="2" id="KW-1185">Reference proteome</keyword>
<dbReference type="EMBL" id="CP094326">
    <property type="protein sequence ID" value="UNZ00154.1"/>
    <property type="molecule type" value="Genomic_DNA"/>
</dbReference>